<feature type="transmembrane region" description="Helical" evidence="1">
    <location>
        <begin position="85"/>
        <end position="105"/>
    </location>
</feature>
<feature type="domain" description="CAAX prenyl protease 2/Lysostaphin resistance protein A-like" evidence="2">
    <location>
        <begin position="135"/>
        <end position="224"/>
    </location>
</feature>
<feature type="transmembrane region" description="Helical" evidence="1">
    <location>
        <begin position="130"/>
        <end position="152"/>
    </location>
</feature>
<keyword evidence="1" id="KW-1133">Transmembrane helix</keyword>
<sequence>MFRHAFGINVPMQDKAWPRILPFALFMAIIGLEESLIFLDNRGWLDLQGFAFDLLYPLRPLAALTALLLLYRAYTELQWIDLTKWGQTLLSVCLGLLVFVLWINMDWTIGAMTEPPGFNPHVFPEGPQRWLMIAIRVSSAVIVVPIMEEIFWRSFLLRYIINSSFSKVPLGTFTWPSLLIGSLLFGLAHHFILAGIMAGIAYAWLLYRTKSLAQCILAHAVTNLALAIYVLRTEQWFFW</sequence>
<keyword evidence="1" id="KW-0472">Membrane</keyword>
<protein>
    <recommendedName>
        <fullName evidence="2">CAAX prenyl protease 2/Lysostaphin resistance protein A-like domain-containing protein</fullName>
    </recommendedName>
</protein>
<dbReference type="InterPro" id="IPR052710">
    <property type="entry name" value="CAAX_protease"/>
</dbReference>
<dbReference type="NCBIfam" id="TIGR03008">
    <property type="entry name" value="pepcterm_CAAX"/>
    <property type="match status" value="1"/>
</dbReference>
<feature type="transmembrane region" description="Helical" evidence="1">
    <location>
        <begin position="211"/>
        <end position="231"/>
    </location>
</feature>
<evidence type="ECO:0000259" key="2">
    <source>
        <dbReference type="Pfam" id="PF02517"/>
    </source>
</evidence>
<dbReference type="Proteomes" id="UP000198771">
    <property type="component" value="Unassembled WGS sequence"/>
</dbReference>
<organism evidence="3 4">
    <name type="scientific">Desulfonatronum thiosulfatophilum</name>
    <dbReference type="NCBI Taxonomy" id="617002"/>
    <lineage>
        <taxon>Bacteria</taxon>
        <taxon>Pseudomonadati</taxon>
        <taxon>Thermodesulfobacteriota</taxon>
        <taxon>Desulfovibrionia</taxon>
        <taxon>Desulfovibrionales</taxon>
        <taxon>Desulfonatronaceae</taxon>
        <taxon>Desulfonatronum</taxon>
    </lineage>
</organism>
<dbReference type="STRING" id="617002.SAMN05660653_02910"/>
<evidence type="ECO:0000313" key="4">
    <source>
        <dbReference type="Proteomes" id="UP000198771"/>
    </source>
</evidence>
<proteinExistence type="predicted"/>
<dbReference type="PANTHER" id="PTHR36435:SF1">
    <property type="entry name" value="CAAX AMINO TERMINAL PROTEASE FAMILY PROTEIN"/>
    <property type="match status" value="1"/>
</dbReference>
<dbReference type="GO" id="GO:0080120">
    <property type="term" value="P:CAAX-box protein maturation"/>
    <property type="evidence" value="ECO:0007669"/>
    <property type="project" value="UniProtKB-ARBA"/>
</dbReference>
<dbReference type="InterPro" id="IPR003675">
    <property type="entry name" value="Rce1/LyrA-like_dom"/>
</dbReference>
<keyword evidence="4" id="KW-1185">Reference proteome</keyword>
<keyword evidence="1" id="KW-0812">Transmembrane</keyword>
<feature type="transmembrane region" description="Helical" evidence="1">
    <location>
        <begin position="54"/>
        <end position="73"/>
    </location>
</feature>
<dbReference type="EMBL" id="FMXO01000019">
    <property type="protein sequence ID" value="SDB57892.1"/>
    <property type="molecule type" value="Genomic_DNA"/>
</dbReference>
<feature type="transmembrane region" description="Helical" evidence="1">
    <location>
        <begin position="173"/>
        <end position="205"/>
    </location>
</feature>
<name>A0A1G6EKR6_9BACT</name>
<evidence type="ECO:0000256" key="1">
    <source>
        <dbReference type="SAM" id="Phobius"/>
    </source>
</evidence>
<gene>
    <name evidence="3" type="ORF">SAMN05660653_02910</name>
</gene>
<dbReference type="InterPro" id="IPR014346">
    <property type="entry name" value="Prenyl_protease-related"/>
</dbReference>
<reference evidence="3 4" key="1">
    <citation type="submission" date="2016-10" db="EMBL/GenBank/DDBJ databases">
        <authorList>
            <person name="de Groot N.N."/>
        </authorList>
    </citation>
    <scope>NUCLEOTIDE SEQUENCE [LARGE SCALE GENOMIC DNA]</scope>
    <source>
        <strain evidence="3 4">ASO4-2</strain>
    </source>
</reference>
<dbReference type="Pfam" id="PF02517">
    <property type="entry name" value="Rce1-like"/>
    <property type="match status" value="1"/>
</dbReference>
<dbReference type="PANTHER" id="PTHR36435">
    <property type="entry name" value="SLR1288 PROTEIN"/>
    <property type="match status" value="1"/>
</dbReference>
<accession>A0A1G6EKR6</accession>
<dbReference type="AlphaFoldDB" id="A0A1G6EKR6"/>
<feature type="transmembrane region" description="Helical" evidence="1">
    <location>
        <begin position="20"/>
        <end position="39"/>
    </location>
</feature>
<dbReference type="GO" id="GO:0004175">
    <property type="term" value="F:endopeptidase activity"/>
    <property type="evidence" value="ECO:0007669"/>
    <property type="project" value="UniProtKB-ARBA"/>
</dbReference>
<evidence type="ECO:0000313" key="3">
    <source>
        <dbReference type="EMBL" id="SDB57892.1"/>
    </source>
</evidence>